<protein>
    <recommendedName>
        <fullName evidence="3">ERAP1-like C-terminal domain-containing protein</fullName>
    </recommendedName>
</protein>
<evidence type="ECO:0008006" key="3">
    <source>
        <dbReference type="Google" id="ProtNLM"/>
    </source>
</evidence>
<comment type="caution">
    <text evidence="1">The sequence shown here is derived from an EMBL/GenBank/DDBJ whole genome shotgun (WGS) entry which is preliminary data.</text>
</comment>
<dbReference type="EMBL" id="JACVVK020000402">
    <property type="protein sequence ID" value="KAK7475566.1"/>
    <property type="molecule type" value="Genomic_DNA"/>
</dbReference>
<sequence>MFSGDIRSQDALGIVQYVAQNPAGRSVAWQFIRDSWTPYLTAAGDGGPLCSRILTLARCARASQAALESVRSNIRWMDNNYAIVQQWLATLGYYKA</sequence>
<dbReference type="AlphaFoldDB" id="A0ABD0JL09"/>
<dbReference type="Proteomes" id="UP001519460">
    <property type="component" value="Unassembled WGS sequence"/>
</dbReference>
<evidence type="ECO:0000313" key="2">
    <source>
        <dbReference type="Proteomes" id="UP001519460"/>
    </source>
</evidence>
<name>A0ABD0JL09_9CAEN</name>
<evidence type="ECO:0000313" key="1">
    <source>
        <dbReference type="EMBL" id="KAK7475566.1"/>
    </source>
</evidence>
<reference evidence="1 2" key="1">
    <citation type="journal article" date="2023" name="Sci. Data">
        <title>Genome assembly of the Korean intertidal mud-creeper Batillaria attramentaria.</title>
        <authorList>
            <person name="Patra A.K."/>
            <person name="Ho P.T."/>
            <person name="Jun S."/>
            <person name="Lee S.J."/>
            <person name="Kim Y."/>
            <person name="Won Y.J."/>
        </authorList>
    </citation>
    <scope>NUCLEOTIDE SEQUENCE [LARGE SCALE GENOMIC DNA]</scope>
    <source>
        <strain evidence="1">Wonlab-2016</strain>
    </source>
</reference>
<organism evidence="1 2">
    <name type="scientific">Batillaria attramentaria</name>
    <dbReference type="NCBI Taxonomy" id="370345"/>
    <lineage>
        <taxon>Eukaryota</taxon>
        <taxon>Metazoa</taxon>
        <taxon>Spiralia</taxon>
        <taxon>Lophotrochozoa</taxon>
        <taxon>Mollusca</taxon>
        <taxon>Gastropoda</taxon>
        <taxon>Caenogastropoda</taxon>
        <taxon>Sorbeoconcha</taxon>
        <taxon>Cerithioidea</taxon>
        <taxon>Batillariidae</taxon>
        <taxon>Batillaria</taxon>
    </lineage>
</organism>
<proteinExistence type="predicted"/>
<accession>A0ABD0JL09</accession>
<dbReference type="Gene3D" id="1.25.50.20">
    <property type="match status" value="1"/>
</dbReference>
<keyword evidence="2" id="KW-1185">Reference proteome</keyword>
<gene>
    <name evidence="1" type="ORF">BaRGS_00033199</name>
</gene>